<reference evidence="1" key="1">
    <citation type="submission" date="2020-04" db="EMBL/GenBank/DDBJ databases">
        <authorList>
            <person name="Alioto T."/>
            <person name="Alioto T."/>
            <person name="Gomez Garrido J."/>
        </authorList>
    </citation>
    <scope>NUCLEOTIDE SEQUENCE</scope>
    <source>
        <strain evidence="1">A484AB</strain>
    </source>
</reference>
<sequence>MSVYSSRSSLSMSAWSRDSHDGREEESRELRSLNSTALSQYSQHTMYSHPVPGSITSSDPHQDQLKRSDREYVFVQRPFVTPLPLVNSWLRNNFFGSHHRASNRASLGSDPGISMIDQVTWITRGTSITTPRDPCYLINNQKTEVVLCGIPGDSTQDYPMLEMVRYRTRGSMIELHRKPQWTFSTARMRSAEMCRYMSLPNISAEFGLKNRIAFNVQVLESLTSMTSHLHHHQDSSIEEKDDSFVDNFDSISVVLQKVEKRDQALRDAARAKMEENRTRRARRLRLFREQEETEATRPVPPQVTRSSFIDILKKETYEQVFVPLLFHVGKEIVAHMAVFI</sequence>
<accession>A0A6S7GIK0</accession>
<gene>
    <name evidence="1" type="ORF">PACLA_8A064598</name>
</gene>
<comment type="caution">
    <text evidence="1">The sequence shown here is derived from an EMBL/GenBank/DDBJ whole genome shotgun (WGS) entry which is preliminary data.</text>
</comment>
<dbReference type="Proteomes" id="UP001152795">
    <property type="component" value="Unassembled WGS sequence"/>
</dbReference>
<name>A0A6S7GIK0_PARCT</name>
<dbReference type="AlphaFoldDB" id="A0A6S7GIK0"/>
<dbReference type="OrthoDB" id="5990490at2759"/>
<protein>
    <submittedName>
        <fullName evidence="1">Uncharacterized protein</fullName>
    </submittedName>
</protein>
<dbReference type="EMBL" id="CACRXK020001149">
    <property type="protein sequence ID" value="CAB3987277.1"/>
    <property type="molecule type" value="Genomic_DNA"/>
</dbReference>
<keyword evidence="2" id="KW-1185">Reference proteome</keyword>
<organism evidence="1 2">
    <name type="scientific">Paramuricea clavata</name>
    <name type="common">Red gorgonian</name>
    <name type="synonym">Violescent sea-whip</name>
    <dbReference type="NCBI Taxonomy" id="317549"/>
    <lineage>
        <taxon>Eukaryota</taxon>
        <taxon>Metazoa</taxon>
        <taxon>Cnidaria</taxon>
        <taxon>Anthozoa</taxon>
        <taxon>Octocorallia</taxon>
        <taxon>Malacalcyonacea</taxon>
        <taxon>Plexauridae</taxon>
        <taxon>Paramuricea</taxon>
    </lineage>
</organism>
<evidence type="ECO:0000313" key="1">
    <source>
        <dbReference type="EMBL" id="CAB3987277.1"/>
    </source>
</evidence>
<proteinExistence type="predicted"/>
<evidence type="ECO:0000313" key="2">
    <source>
        <dbReference type="Proteomes" id="UP001152795"/>
    </source>
</evidence>